<dbReference type="PRINTS" id="PR00368">
    <property type="entry name" value="FADPNR"/>
</dbReference>
<evidence type="ECO:0000313" key="16">
    <source>
        <dbReference type="Proteomes" id="UP000280726"/>
    </source>
</evidence>
<dbReference type="Gene3D" id="3.90.700.10">
    <property type="entry name" value="Succinate dehydrogenase/fumarate reductase flavoprotein, catalytic domain"/>
    <property type="match status" value="1"/>
</dbReference>
<proteinExistence type="inferred from homology"/>
<dbReference type="Gene3D" id="3.50.50.60">
    <property type="entry name" value="FAD/NAD(P)-binding domain"/>
    <property type="match status" value="1"/>
</dbReference>
<dbReference type="SUPFAM" id="SSF56425">
    <property type="entry name" value="Succinate dehydrogenase/fumarate reductase flavoprotein, catalytic domain"/>
    <property type="match status" value="1"/>
</dbReference>
<dbReference type="SUPFAM" id="SSF46977">
    <property type="entry name" value="Succinate dehydrogenase/fumarate reductase flavoprotein C-terminal domain"/>
    <property type="match status" value="1"/>
</dbReference>
<dbReference type="GO" id="GO:0033765">
    <property type="term" value="F:steroid dehydrogenase activity, acting on the CH-CH group of donors"/>
    <property type="evidence" value="ECO:0007669"/>
    <property type="project" value="UniProtKB-ARBA"/>
</dbReference>
<dbReference type="Gene3D" id="1.20.58.100">
    <property type="entry name" value="Fumarate reductase/succinate dehydrogenase flavoprotein-like, C-terminal domain"/>
    <property type="match status" value="1"/>
</dbReference>
<evidence type="ECO:0000256" key="10">
    <source>
        <dbReference type="ARBA" id="ARBA00029426"/>
    </source>
</evidence>
<dbReference type="EC" id="1.4.3.16" evidence="4"/>
<feature type="domain" description="FAD-dependent oxidoreductase 2 FAD-binding" evidence="13">
    <location>
        <begin position="10"/>
        <end position="370"/>
    </location>
</feature>
<dbReference type="UniPathway" id="UPA00253">
    <property type="reaction ID" value="UER00326"/>
</dbReference>
<dbReference type="GO" id="GO:0034628">
    <property type="term" value="P:'de novo' NAD+ biosynthetic process from L-aspartate"/>
    <property type="evidence" value="ECO:0007669"/>
    <property type="project" value="TreeGrafter"/>
</dbReference>
<dbReference type="GO" id="GO:0008734">
    <property type="term" value="F:L-aspartate oxidase activity"/>
    <property type="evidence" value="ECO:0007669"/>
    <property type="project" value="UniProtKB-EC"/>
</dbReference>
<evidence type="ECO:0000256" key="2">
    <source>
        <dbReference type="ARBA" id="ARBA00004950"/>
    </source>
</evidence>
<dbReference type="NCBIfam" id="NF005701">
    <property type="entry name" value="PRK07512.1"/>
    <property type="match status" value="1"/>
</dbReference>
<keyword evidence="9" id="KW-0560">Oxidoreductase</keyword>
<dbReference type="PANTHER" id="PTHR42716:SF2">
    <property type="entry name" value="L-ASPARTATE OXIDASE, CHLOROPLASTIC"/>
    <property type="match status" value="1"/>
</dbReference>
<comment type="similarity">
    <text evidence="3">Belongs to the FAD-dependent oxidoreductase 2 family. NadB subfamily.</text>
</comment>
<keyword evidence="16" id="KW-1185">Reference proteome</keyword>
<dbReference type="InterPro" id="IPR036188">
    <property type="entry name" value="FAD/NAD-bd_sf"/>
</dbReference>
<dbReference type="Pfam" id="PF00890">
    <property type="entry name" value="FAD_binding_2"/>
    <property type="match status" value="1"/>
</dbReference>
<evidence type="ECO:0000256" key="7">
    <source>
        <dbReference type="ARBA" id="ARBA00022642"/>
    </source>
</evidence>
<comment type="catalytic activity">
    <reaction evidence="12">
        <text>L-aspartate + O2 = iminosuccinate + H2O2</text>
        <dbReference type="Rhea" id="RHEA:25876"/>
        <dbReference type="ChEBI" id="CHEBI:15379"/>
        <dbReference type="ChEBI" id="CHEBI:16240"/>
        <dbReference type="ChEBI" id="CHEBI:29991"/>
        <dbReference type="ChEBI" id="CHEBI:77875"/>
        <dbReference type="EC" id="1.4.3.16"/>
    </reaction>
    <physiologicalReaction direction="left-to-right" evidence="12">
        <dbReference type="Rhea" id="RHEA:25877"/>
    </physiologicalReaction>
</comment>
<evidence type="ECO:0000256" key="12">
    <source>
        <dbReference type="ARBA" id="ARBA00048305"/>
    </source>
</evidence>
<evidence type="ECO:0000256" key="4">
    <source>
        <dbReference type="ARBA" id="ARBA00012173"/>
    </source>
</evidence>
<comment type="function">
    <text evidence="10">Catalyzes the oxidation of L-aspartate to iminoaspartate, the first step in the de novo biosynthesis of NAD(+).</text>
</comment>
<evidence type="ECO:0000256" key="3">
    <source>
        <dbReference type="ARBA" id="ARBA00008562"/>
    </source>
</evidence>
<evidence type="ECO:0000256" key="5">
    <source>
        <dbReference type="ARBA" id="ARBA00021901"/>
    </source>
</evidence>
<dbReference type="Proteomes" id="UP000280726">
    <property type="component" value="Unassembled WGS sequence"/>
</dbReference>
<dbReference type="InterPro" id="IPR003953">
    <property type="entry name" value="FAD-dep_OxRdtase_2_FAD-bd"/>
</dbReference>
<evidence type="ECO:0000256" key="1">
    <source>
        <dbReference type="ARBA" id="ARBA00001974"/>
    </source>
</evidence>
<dbReference type="InterPro" id="IPR037099">
    <property type="entry name" value="Fum_R/Succ_DH_flav-like_C_sf"/>
</dbReference>
<keyword evidence="6" id="KW-0285">Flavoprotein</keyword>
<organism evidence="15 16">
    <name type="scientific">Georgenia muralis</name>
    <dbReference type="NCBI Taxonomy" id="154117"/>
    <lineage>
        <taxon>Bacteria</taxon>
        <taxon>Bacillati</taxon>
        <taxon>Actinomycetota</taxon>
        <taxon>Actinomycetes</taxon>
        <taxon>Micrococcales</taxon>
        <taxon>Bogoriellaceae</taxon>
        <taxon>Georgenia</taxon>
    </lineage>
</organism>
<dbReference type="PANTHER" id="PTHR42716">
    <property type="entry name" value="L-ASPARTATE OXIDASE"/>
    <property type="match status" value="1"/>
</dbReference>
<dbReference type="EMBL" id="RKRA01000001">
    <property type="protein sequence ID" value="RPF26997.1"/>
    <property type="molecule type" value="Genomic_DNA"/>
</dbReference>
<evidence type="ECO:0000259" key="14">
    <source>
        <dbReference type="Pfam" id="PF02910"/>
    </source>
</evidence>
<gene>
    <name evidence="15" type="ORF">EDD32_1457</name>
</gene>
<evidence type="ECO:0000256" key="9">
    <source>
        <dbReference type="ARBA" id="ARBA00023002"/>
    </source>
</evidence>
<dbReference type="OrthoDB" id="9805351at2"/>
<dbReference type="RefSeq" id="WP_123916239.1">
    <property type="nucleotide sequence ID" value="NZ_RKRA01000001.1"/>
</dbReference>
<protein>
    <recommendedName>
        <fullName evidence="5">L-aspartate oxidase</fullName>
        <ecNumber evidence="4">1.4.3.16</ecNumber>
    </recommendedName>
    <alternativeName>
        <fullName evidence="11">Quinolinate synthase B</fullName>
    </alternativeName>
</protein>
<dbReference type="SUPFAM" id="SSF51905">
    <property type="entry name" value="FAD/NAD(P)-binding domain"/>
    <property type="match status" value="1"/>
</dbReference>
<evidence type="ECO:0000313" key="15">
    <source>
        <dbReference type="EMBL" id="RPF26997.1"/>
    </source>
</evidence>
<comment type="cofactor">
    <cofactor evidence="1">
        <name>FAD</name>
        <dbReference type="ChEBI" id="CHEBI:57692"/>
    </cofactor>
</comment>
<dbReference type="InterPro" id="IPR027477">
    <property type="entry name" value="Succ_DH/fumarate_Rdtase_cat_sf"/>
</dbReference>
<dbReference type="AlphaFoldDB" id="A0A3N4Z354"/>
<dbReference type="InterPro" id="IPR015939">
    <property type="entry name" value="Fum_Rdtase/Succ_DH_flav-like_C"/>
</dbReference>
<name>A0A3N4Z354_9MICO</name>
<dbReference type="Pfam" id="PF02910">
    <property type="entry name" value="Succ_DH_flav_C"/>
    <property type="match status" value="1"/>
</dbReference>
<comment type="caution">
    <text evidence="15">The sequence shown here is derived from an EMBL/GenBank/DDBJ whole genome shotgun (WGS) entry which is preliminary data.</text>
</comment>
<keyword evidence="7" id="KW-0662">Pyridine nucleotide biosynthesis</keyword>
<sequence>MRTAAHDAPVVVVGGGLAGLLTALHLAPLPCMVLTTGELGEHTSSDLAQGGIAAALDDGDAPALHALDTVHAGAGLCDVGVVEAVTGAAPETVAHLARLGARFDRAPDGAVALGLEGAHSRHRVAHAGGDATGRELLRAAAAAVRATPSVAVLAHTRAGRLVLDGCRVTGVVVERDGERSVLAATAVVLATGGLGGLFRDTTNPTASRGQGVALAARAGAVLRDLEMVQFHPTALDVGLDPMPLVSEAVRGEGAHLVTADGARLLSDDLAPRDVVSRAVFAEQRRGGRVLLDARGVPGFAAHFPTVTAACRAAGIDPSRDLVPVRPAAHYAMGGVAVDSRGRTSVAGLWAVGEVASTGLHGANRLASNSLLEAAVCAGWVAADVRAARSAAGATTAQRRLPLPLPRAVPPAVAPALPPAVPPALPPAVPPALPPAVPSDGTASLRALMSACVGVLRDGPGLAAAAEELGERVRTAGPDAVDDATLTAFLVATSAQLREESRGAHTRTDFPAPAAPVHTTLTLAEALEPARNRPADRLAHERSSL</sequence>
<accession>A0A3N4Z354</accession>
<evidence type="ECO:0000256" key="6">
    <source>
        <dbReference type="ARBA" id="ARBA00022630"/>
    </source>
</evidence>
<feature type="domain" description="Fumarate reductase/succinate dehydrogenase flavoprotein-like C-terminal" evidence="14">
    <location>
        <begin position="482"/>
        <end position="512"/>
    </location>
</feature>
<keyword evidence="8" id="KW-0274">FAD</keyword>
<comment type="pathway">
    <text evidence="2">Cofactor biosynthesis; NAD(+) biosynthesis; iminoaspartate from L-aspartate (oxidase route): step 1/1.</text>
</comment>
<reference evidence="15 16" key="1">
    <citation type="submission" date="2018-11" db="EMBL/GenBank/DDBJ databases">
        <title>Sequencing the genomes of 1000 actinobacteria strains.</title>
        <authorList>
            <person name="Klenk H.-P."/>
        </authorList>
    </citation>
    <scope>NUCLEOTIDE SEQUENCE [LARGE SCALE GENOMIC DNA]</scope>
    <source>
        <strain evidence="15 16">DSM 14418</strain>
    </source>
</reference>
<dbReference type="InterPro" id="IPR005288">
    <property type="entry name" value="NadB"/>
</dbReference>
<evidence type="ECO:0000256" key="11">
    <source>
        <dbReference type="ARBA" id="ARBA00030386"/>
    </source>
</evidence>
<evidence type="ECO:0000256" key="8">
    <source>
        <dbReference type="ARBA" id="ARBA00022827"/>
    </source>
</evidence>
<evidence type="ECO:0000259" key="13">
    <source>
        <dbReference type="Pfam" id="PF00890"/>
    </source>
</evidence>